<dbReference type="SUPFAM" id="SSF103473">
    <property type="entry name" value="MFS general substrate transporter"/>
    <property type="match status" value="1"/>
</dbReference>
<name>A0ABX1KBB3_9MICO</name>
<accession>A0ABX1KBB3</accession>
<feature type="transmembrane region" description="Helical" evidence="5">
    <location>
        <begin position="370"/>
        <end position="390"/>
    </location>
</feature>
<organism evidence="7 8">
    <name type="scientific">Microbacterium salsuginis</name>
    <dbReference type="NCBI Taxonomy" id="2722803"/>
    <lineage>
        <taxon>Bacteria</taxon>
        <taxon>Bacillati</taxon>
        <taxon>Actinomycetota</taxon>
        <taxon>Actinomycetes</taxon>
        <taxon>Micrococcales</taxon>
        <taxon>Microbacteriaceae</taxon>
        <taxon>Microbacterium</taxon>
    </lineage>
</organism>
<dbReference type="InterPro" id="IPR011701">
    <property type="entry name" value="MFS"/>
</dbReference>
<evidence type="ECO:0000256" key="3">
    <source>
        <dbReference type="ARBA" id="ARBA00022989"/>
    </source>
</evidence>
<keyword evidence="3 5" id="KW-1133">Transmembrane helix</keyword>
<keyword evidence="4 5" id="KW-0472">Membrane</keyword>
<feature type="transmembrane region" description="Helical" evidence="5">
    <location>
        <begin position="310"/>
        <end position="331"/>
    </location>
</feature>
<proteinExistence type="predicted"/>
<feature type="transmembrane region" description="Helical" evidence="5">
    <location>
        <begin position="82"/>
        <end position="103"/>
    </location>
</feature>
<feature type="transmembrane region" description="Helical" evidence="5">
    <location>
        <begin position="49"/>
        <end position="70"/>
    </location>
</feature>
<sequence>MSRAWPARVVLPLAAVNLTALGALTAPVVAGLPLKVAAAVPDDQRTSTLATLVALGSIVAVVASPLFGALSDRTRGRFGRRIPWIVGGAIVGLGTTAGLAMSTDLGPVTVWWMATQAAYNAVLAGTSALLADSVTERERASASGVFTAASFVGTLPPLLLIAVLPHEVSTVMFVMPVAAILAAVACAVIVRDAPLTQRQGTTDAVAPASAHDISAADTSADGTSPDNISPDHAPNPRPGAAFVAVWVQRFAVGVAFSLIAAFTLYLVSDRMTGDDVAAASPASLATLLGGAGVVVGALVAGAWASRRGRYTPALVAGAVLLAAAGVLKAVATTPVTLWAAALCAGLGMGSILALNFALAMRSVPAARTGTYLGVLNIAETLPQLIVPLVAASLVRVGGVDPFSGGIDNYVTLYLIGAAVALATISLLPAMRGILRQRADAAAAPVSAGRGPTG</sequence>
<dbReference type="InterPro" id="IPR036259">
    <property type="entry name" value="MFS_trans_sf"/>
</dbReference>
<evidence type="ECO:0000256" key="1">
    <source>
        <dbReference type="ARBA" id="ARBA00004651"/>
    </source>
</evidence>
<feature type="transmembrane region" description="Helical" evidence="5">
    <location>
        <begin position="279"/>
        <end position="303"/>
    </location>
</feature>
<dbReference type="PANTHER" id="PTHR23528">
    <property type="match status" value="1"/>
</dbReference>
<dbReference type="InterPro" id="IPR020846">
    <property type="entry name" value="MFS_dom"/>
</dbReference>
<dbReference type="PROSITE" id="PS50850">
    <property type="entry name" value="MFS"/>
    <property type="match status" value="1"/>
</dbReference>
<dbReference type="PANTHER" id="PTHR23528:SF1">
    <property type="entry name" value="MAJOR FACILITATOR SUPERFAMILY (MFS) PROFILE DOMAIN-CONTAINING PROTEIN"/>
    <property type="match status" value="1"/>
</dbReference>
<feature type="domain" description="Major facilitator superfamily (MFS) profile" evidence="6">
    <location>
        <begin position="241"/>
        <end position="453"/>
    </location>
</feature>
<feature type="transmembrane region" description="Helical" evidence="5">
    <location>
        <begin position="109"/>
        <end position="131"/>
    </location>
</feature>
<comment type="caution">
    <text evidence="7">The sequence shown here is derived from an EMBL/GenBank/DDBJ whole genome shotgun (WGS) entry which is preliminary data.</text>
</comment>
<comment type="subcellular location">
    <subcellularLocation>
        <location evidence="1">Cell membrane</location>
        <topology evidence="1">Multi-pass membrane protein</topology>
    </subcellularLocation>
</comment>
<feature type="transmembrane region" description="Helical" evidence="5">
    <location>
        <begin position="337"/>
        <end position="358"/>
    </location>
</feature>
<protein>
    <submittedName>
        <fullName evidence="7">MFS transporter</fullName>
    </submittedName>
</protein>
<dbReference type="RefSeq" id="WP_168912823.1">
    <property type="nucleotide sequence ID" value="NZ_JABACI010000003.1"/>
</dbReference>
<evidence type="ECO:0000313" key="7">
    <source>
        <dbReference type="EMBL" id="NLP84314.1"/>
    </source>
</evidence>
<feature type="transmembrane region" description="Helical" evidence="5">
    <location>
        <begin position="170"/>
        <end position="190"/>
    </location>
</feature>
<gene>
    <name evidence="7" type="ORF">HF576_10665</name>
</gene>
<evidence type="ECO:0000256" key="5">
    <source>
        <dbReference type="SAM" id="Phobius"/>
    </source>
</evidence>
<evidence type="ECO:0000313" key="8">
    <source>
        <dbReference type="Proteomes" id="UP001429745"/>
    </source>
</evidence>
<feature type="transmembrane region" description="Helical" evidence="5">
    <location>
        <begin position="246"/>
        <end position="267"/>
    </location>
</feature>
<keyword evidence="2 5" id="KW-0812">Transmembrane</keyword>
<dbReference type="Gene3D" id="1.20.1250.20">
    <property type="entry name" value="MFS general substrate transporter like domains"/>
    <property type="match status" value="1"/>
</dbReference>
<dbReference type="Proteomes" id="UP001429745">
    <property type="component" value="Unassembled WGS sequence"/>
</dbReference>
<dbReference type="Pfam" id="PF07690">
    <property type="entry name" value="MFS_1"/>
    <property type="match status" value="1"/>
</dbReference>
<evidence type="ECO:0000256" key="2">
    <source>
        <dbReference type="ARBA" id="ARBA00022692"/>
    </source>
</evidence>
<evidence type="ECO:0000259" key="6">
    <source>
        <dbReference type="PROSITE" id="PS50850"/>
    </source>
</evidence>
<feature type="transmembrane region" description="Helical" evidence="5">
    <location>
        <begin position="410"/>
        <end position="429"/>
    </location>
</feature>
<reference evidence="7 8" key="1">
    <citation type="submission" date="2020-04" db="EMBL/GenBank/DDBJ databases">
        <title>CFH 90308 Microbacterium sp.</title>
        <authorList>
            <person name="Nie G."/>
            <person name="Ming H."/>
            <person name="Xia T."/>
        </authorList>
    </citation>
    <scope>NUCLEOTIDE SEQUENCE [LARGE SCALE GENOMIC DNA]</scope>
    <source>
        <strain evidence="7 8">CFH 90308</strain>
    </source>
</reference>
<dbReference type="EMBL" id="JABACI010000003">
    <property type="protein sequence ID" value="NLP84314.1"/>
    <property type="molecule type" value="Genomic_DNA"/>
</dbReference>
<keyword evidence="8" id="KW-1185">Reference proteome</keyword>
<evidence type="ECO:0000256" key="4">
    <source>
        <dbReference type="ARBA" id="ARBA00023136"/>
    </source>
</evidence>
<feature type="transmembrane region" description="Helical" evidence="5">
    <location>
        <begin position="143"/>
        <end position="164"/>
    </location>
</feature>